<evidence type="ECO:0000313" key="1">
    <source>
        <dbReference type="EMBL" id="MFD1846824.1"/>
    </source>
</evidence>
<dbReference type="RefSeq" id="WP_343878317.1">
    <property type="nucleotide sequence ID" value="NZ_BAAAIJ010000013.1"/>
</dbReference>
<dbReference type="Gene3D" id="3.40.50.1860">
    <property type="match status" value="2"/>
</dbReference>
<dbReference type="EMBL" id="JBHUGA010000030">
    <property type="protein sequence ID" value="MFD1846824.1"/>
    <property type="molecule type" value="Genomic_DNA"/>
</dbReference>
<dbReference type="Proteomes" id="UP001597307">
    <property type="component" value="Unassembled WGS sequence"/>
</dbReference>
<evidence type="ECO:0000313" key="2">
    <source>
        <dbReference type="Proteomes" id="UP001597307"/>
    </source>
</evidence>
<accession>A0ABW4Q7Y4</accession>
<dbReference type="PANTHER" id="PTHR28047:SF5">
    <property type="entry name" value="PROTEIN DCG1"/>
    <property type="match status" value="1"/>
</dbReference>
<proteinExistence type="predicted"/>
<comment type="caution">
    <text evidence="1">The sequence shown here is derived from an EMBL/GenBank/DDBJ whole genome shotgun (WGS) entry which is preliminary data.</text>
</comment>
<gene>
    <name evidence="1" type="ORF">ACFSFX_09460</name>
</gene>
<dbReference type="InterPro" id="IPR015942">
    <property type="entry name" value="Asp/Glu/hydantoin_racemase"/>
</dbReference>
<organism evidence="1 2">
    <name type="scientific">Arthrobacter flavus</name>
    <dbReference type="NCBI Taxonomy" id="95172"/>
    <lineage>
        <taxon>Bacteria</taxon>
        <taxon>Bacillati</taxon>
        <taxon>Actinomycetota</taxon>
        <taxon>Actinomycetes</taxon>
        <taxon>Micrococcales</taxon>
        <taxon>Micrococcaceae</taxon>
        <taxon>Arthrobacter</taxon>
    </lineage>
</organism>
<keyword evidence="2" id="KW-1185">Reference proteome</keyword>
<reference evidence="2" key="1">
    <citation type="journal article" date="2019" name="Int. J. Syst. Evol. Microbiol.">
        <title>The Global Catalogue of Microorganisms (GCM) 10K type strain sequencing project: providing services to taxonomists for standard genome sequencing and annotation.</title>
        <authorList>
            <consortium name="The Broad Institute Genomics Platform"/>
            <consortium name="The Broad Institute Genome Sequencing Center for Infectious Disease"/>
            <person name="Wu L."/>
            <person name="Ma J."/>
        </authorList>
    </citation>
    <scope>NUCLEOTIDE SEQUENCE [LARGE SCALE GENOMIC DNA]</scope>
    <source>
        <strain evidence="2">JCM 11496</strain>
    </source>
</reference>
<dbReference type="InterPro" id="IPR052186">
    <property type="entry name" value="Hydantoin_racemase-like"/>
</dbReference>
<protein>
    <submittedName>
        <fullName evidence="1">Aspartate/glutamate racemase family protein</fullName>
    </submittedName>
</protein>
<name>A0ABW4Q7Y4_9MICC</name>
<dbReference type="InterPro" id="IPR001920">
    <property type="entry name" value="Asp/Glu_race"/>
</dbReference>
<dbReference type="PANTHER" id="PTHR28047">
    <property type="entry name" value="PROTEIN DCG1"/>
    <property type="match status" value="1"/>
</dbReference>
<dbReference type="Pfam" id="PF01177">
    <property type="entry name" value="Asp_Glu_race"/>
    <property type="match status" value="1"/>
</dbReference>
<sequence length="228" mass="23530">MTRIGLIRVLTSRDPRLLNIHGQAVRAAFGVEVVSRAVHDQPEGVHNQLTHDLASPKVMAVAADLAPHVDGIMISCSSDPGLEEVRSLVDIPVVGAGSAGAAAALALGSRIGVLALSTEPPHAVTRVLGGQLHSVQAPDGVTHTQDLLTPSGVHETYLAAERLVDEGADVILQACTGLTSMGVSAELRRRYGLPVVDAVLAAGSALTLQWGNSGARHHPGEVFAELAG</sequence>